<feature type="chain" id="PRO_5044764397" description="Bulb-type lectin domain-containing protein" evidence="1">
    <location>
        <begin position="30"/>
        <end position="147"/>
    </location>
</feature>
<feature type="signal peptide" evidence="1">
    <location>
        <begin position="1"/>
        <end position="29"/>
    </location>
</feature>
<dbReference type="Gene3D" id="2.90.10.10">
    <property type="entry name" value="Bulb-type lectin domain"/>
    <property type="match status" value="1"/>
</dbReference>
<proteinExistence type="predicted"/>
<keyword evidence="4" id="KW-1185">Reference proteome</keyword>
<name>A0ABD0UTW1_DENTH</name>
<evidence type="ECO:0000313" key="3">
    <source>
        <dbReference type="EMBL" id="KAL0916240.1"/>
    </source>
</evidence>
<dbReference type="GO" id="GO:0051707">
    <property type="term" value="P:response to other organism"/>
    <property type="evidence" value="ECO:0007669"/>
    <property type="project" value="UniProtKB-ARBA"/>
</dbReference>
<dbReference type="InterPro" id="IPR036426">
    <property type="entry name" value="Bulb-type_lectin_dom_sf"/>
</dbReference>
<gene>
    <name evidence="3" type="ORF">M5K25_013733</name>
</gene>
<dbReference type="AlphaFoldDB" id="A0ABD0UTW1"/>
<sequence length="147" mass="16042">MAMLRHASFFYFLALFMAVCGLFAGGSMAQMSHMLSGDVLKTGQNISNPLYTLVMQPDCNLVLYSNPPSNAVWVTQTNGKGSECELRLKTDGNLAIFDKDEKLIWETGTNGTVGHYVLLLQRDRNLVVYSVPAWDSGTGTVLSAATN</sequence>
<dbReference type="SMART" id="SM00108">
    <property type="entry name" value="B_lectin"/>
    <property type="match status" value="1"/>
</dbReference>
<dbReference type="Proteomes" id="UP001552299">
    <property type="component" value="Unassembled WGS sequence"/>
</dbReference>
<evidence type="ECO:0000259" key="2">
    <source>
        <dbReference type="PROSITE" id="PS50927"/>
    </source>
</evidence>
<keyword evidence="1" id="KW-0732">Signal</keyword>
<reference evidence="3 4" key="1">
    <citation type="journal article" date="2024" name="Plant Biotechnol. J.">
        <title>Dendrobium thyrsiflorum genome and its molecular insights into genes involved in important horticultural traits.</title>
        <authorList>
            <person name="Chen B."/>
            <person name="Wang J.Y."/>
            <person name="Zheng P.J."/>
            <person name="Li K.L."/>
            <person name="Liang Y.M."/>
            <person name="Chen X.F."/>
            <person name="Zhang C."/>
            <person name="Zhao X."/>
            <person name="He X."/>
            <person name="Zhang G.Q."/>
            <person name="Liu Z.J."/>
            <person name="Xu Q."/>
        </authorList>
    </citation>
    <scope>NUCLEOTIDE SEQUENCE [LARGE SCALE GENOMIC DNA]</scope>
    <source>
        <strain evidence="3">GZMU011</strain>
    </source>
</reference>
<feature type="domain" description="Bulb-type lectin" evidence="2">
    <location>
        <begin position="31"/>
        <end position="141"/>
    </location>
</feature>
<accession>A0ABD0UTW1</accession>
<evidence type="ECO:0000313" key="4">
    <source>
        <dbReference type="Proteomes" id="UP001552299"/>
    </source>
</evidence>
<comment type="caution">
    <text evidence="3">The sequence shown here is derived from an EMBL/GenBank/DDBJ whole genome shotgun (WGS) entry which is preliminary data.</text>
</comment>
<organism evidence="3 4">
    <name type="scientific">Dendrobium thyrsiflorum</name>
    <name type="common">Pinecone-like raceme dendrobium</name>
    <name type="synonym">Orchid</name>
    <dbReference type="NCBI Taxonomy" id="117978"/>
    <lineage>
        <taxon>Eukaryota</taxon>
        <taxon>Viridiplantae</taxon>
        <taxon>Streptophyta</taxon>
        <taxon>Embryophyta</taxon>
        <taxon>Tracheophyta</taxon>
        <taxon>Spermatophyta</taxon>
        <taxon>Magnoliopsida</taxon>
        <taxon>Liliopsida</taxon>
        <taxon>Asparagales</taxon>
        <taxon>Orchidaceae</taxon>
        <taxon>Epidendroideae</taxon>
        <taxon>Malaxideae</taxon>
        <taxon>Dendrobiinae</taxon>
        <taxon>Dendrobium</taxon>
    </lineage>
</organism>
<dbReference type="PROSITE" id="PS50927">
    <property type="entry name" value="BULB_LECTIN"/>
    <property type="match status" value="1"/>
</dbReference>
<dbReference type="EMBL" id="JANQDX010000011">
    <property type="protein sequence ID" value="KAL0916240.1"/>
    <property type="molecule type" value="Genomic_DNA"/>
</dbReference>
<dbReference type="InterPro" id="IPR001480">
    <property type="entry name" value="Bulb-type_lectin_dom"/>
</dbReference>
<dbReference type="SUPFAM" id="SSF51110">
    <property type="entry name" value="alpha-D-mannose-specific plant lectins"/>
    <property type="match status" value="1"/>
</dbReference>
<dbReference type="CDD" id="cd00028">
    <property type="entry name" value="B_lectin"/>
    <property type="match status" value="1"/>
</dbReference>
<evidence type="ECO:0000256" key="1">
    <source>
        <dbReference type="SAM" id="SignalP"/>
    </source>
</evidence>
<protein>
    <recommendedName>
        <fullName evidence="2">Bulb-type lectin domain-containing protein</fullName>
    </recommendedName>
</protein>